<dbReference type="AlphaFoldDB" id="A0A9Q1QML6"/>
<evidence type="ECO:0000313" key="9">
    <source>
        <dbReference type="EMBL" id="KAJ8448273.1"/>
    </source>
</evidence>
<dbReference type="GO" id="GO:0008198">
    <property type="term" value="F:ferrous iron binding"/>
    <property type="evidence" value="ECO:0007669"/>
    <property type="project" value="TreeGrafter"/>
</dbReference>
<dbReference type="Gene3D" id="2.60.120.590">
    <property type="entry name" value="Alpha-ketoglutarate-dependent dioxygenase AlkB-like"/>
    <property type="match status" value="1"/>
</dbReference>
<name>A0A9Q1QML6_9CARY</name>
<comment type="similarity">
    <text evidence="1">Belongs to the alkB family.</text>
</comment>
<dbReference type="SUPFAM" id="SSF51197">
    <property type="entry name" value="Clavaminate synthase-like"/>
    <property type="match status" value="1"/>
</dbReference>
<dbReference type="Pfam" id="PF13532">
    <property type="entry name" value="2OG-FeII_Oxy_2"/>
    <property type="match status" value="1"/>
</dbReference>
<evidence type="ECO:0000256" key="4">
    <source>
        <dbReference type="ARBA" id="ARBA00023002"/>
    </source>
</evidence>
<dbReference type="GO" id="GO:0035515">
    <property type="term" value="F:oxidative RNA demethylase activity"/>
    <property type="evidence" value="ECO:0007669"/>
    <property type="project" value="TreeGrafter"/>
</dbReference>
<reference evidence="9" key="1">
    <citation type="submission" date="2022-04" db="EMBL/GenBank/DDBJ databases">
        <title>Carnegiea gigantea Genome sequencing and assembly v2.</title>
        <authorList>
            <person name="Copetti D."/>
            <person name="Sanderson M.J."/>
            <person name="Burquez A."/>
            <person name="Wojciechowski M.F."/>
        </authorList>
    </citation>
    <scope>NUCLEOTIDE SEQUENCE</scope>
    <source>
        <strain evidence="9">SGP5-SGP5p</strain>
        <tissue evidence="9">Aerial part</tissue>
    </source>
</reference>
<dbReference type="InterPro" id="IPR037151">
    <property type="entry name" value="AlkB-like_sf"/>
</dbReference>
<keyword evidence="5 6" id="KW-0408">Iron</keyword>
<feature type="compositionally biased region" description="Polar residues" evidence="7">
    <location>
        <begin position="57"/>
        <end position="68"/>
    </location>
</feature>
<dbReference type="GO" id="GO:0035513">
    <property type="term" value="P:oxidative RNA demethylation"/>
    <property type="evidence" value="ECO:0007669"/>
    <property type="project" value="TreeGrafter"/>
</dbReference>
<feature type="compositionally biased region" description="Low complexity" evidence="7">
    <location>
        <begin position="8"/>
        <end position="21"/>
    </location>
</feature>
<evidence type="ECO:0000256" key="3">
    <source>
        <dbReference type="ARBA" id="ARBA00022964"/>
    </source>
</evidence>
<keyword evidence="10" id="KW-1185">Reference proteome</keyword>
<evidence type="ECO:0000256" key="2">
    <source>
        <dbReference type="ARBA" id="ARBA00022723"/>
    </source>
</evidence>
<dbReference type="Proteomes" id="UP001153076">
    <property type="component" value="Unassembled WGS sequence"/>
</dbReference>
<keyword evidence="3" id="KW-0223">Dioxygenase</keyword>
<dbReference type="PROSITE" id="PS51471">
    <property type="entry name" value="FE2OG_OXY"/>
    <property type="match status" value="1"/>
</dbReference>
<feature type="binding site" evidence="6">
    <location>
        <position position="376"/>
    </location>
    <ligand>
        <name>Fe cation</name>
        <dbReference type="ChEBI" id="CHEBI:24875"/>
        <note>catalytic</note>
    </ligand>
</feature>
<dbReference type="InterPro" id="IPR027450">
    <property type="entry name" value="AlkB-like"/>
</dbReference>
<dbReference type="GO" id="GO:0035516">
    <property type="term" value="F:broad specificity oxidative DNA demethylase activity"/>
    <property type="evidence" value="ECO:0007669"/>
    <property type="project" value="TreeGrafter"/>
</dbReference>
<evidence type="ECO:0000256" key="1">
    <source>
        <dbReference type="ARBA" id="ARBA00007879"/>
    </source>
</evidence>
<dbReference type="PANTHER" id="PTHR16557:SF2">
    <property type="entry name" value="NUCLEIC ACID DIOXYGENASE ALKBH1"/>
    <property type="match status" value="1"/>
</dbReference>
<organism evidence="9 10">
    <name type="scientific">Carnegiea gigantea</name>
    <dbReference type="NCBI Taxonomy" id="171969"/>
    <lineage>
        <taxon>Eukaryota</taxon>
        <taxon>Viridiplantae</taxon>
        <taxon>Streptophyta</taxon>
        <taxon>Embryophyta</taxon>
        <taxon>Tracheophyta</taxon>
        <taxon>Spermatophyta</taxon>
        <taxon>Magnoliopsida</taxon>
        <taxon>eudicotyledons</taxon>
        <taxon>Gunneridae</taxon>
        <taxon>Pentapetalae</taxon>
        <taxon>Caryophyllales</taxon>
        <taxon>Cactineae</taxon>
        <taxon>Cactaceae</taxon>
        <taxon>Cactoideae</taxon>
        <taxon>Echinocereeae</taxon>
        <taxon>Carnegiea</taxon>
    </lineage>
</organism>
<evidence type="ECO:0000313" key="10">
    <source>
        <dbReference type="Proteomes" id="UP001153076"/>
    </source>
</evidence>
<accession>A0A9Q1QML6</accession>
<dbReference type="OrthoDB" id="6614653at2759"/>
<evidence type="ECO:0000256" key="7">
    <source>
        <dbReference type="SAM" id="MobiDB-lite"/>
    </source>
</evidence>
<sequence length="469" mass="51485">MNRGRGHGTTSGRGQQQTWRRVSGDSSAGRQSHKPTLLRRLTMTQGRADPSSDGHVYSSNRKSYSSPQARGHGPSGDVSEHHENVTPPGQGRGWPTFGGENYSYRGRGKQQWRASSKAGRGSYLRHDKKVGSSSGGNGVSHPAGEVSLPPSLDLNQSFVEDIDNLTDVSRVSEQSDVGNCDSEVKVSESAENLCDNENSESSIPIEHFDICPPKSGSVVTLKPSLLAKNREKRNEMKRSVGGPTILRSGMVLLKNYLSSEEQANILKTCRRHGLGLAGFYQPRFRDGGKLHLKLMCFGAFWDPETNKYGELRPMDGARPPPVPPEFLQLVDRAIKDSHSLIAEASRVNNVENILPLVKPDICLVNYYASTGRLGLHQDKDESRESLDKGIPIVSFSIGDSAEFLYGDERDAEKADKVILESGDVLIFGGKSRHIFHGVSTILPDTAPKTLLEETNFCAGRLNLTFRQYI</sequence>
<evidence type="ECO:0000256" key="5">
    <source>
        <dbReference type="ARBA" id="ARBA00023004"/>
    </source>
</evidence>
<feature type="region of interest" description="Disordered" evidence="7">
    <location>
        <begin position="1"/>
        <end position="149"/>
    </location>
</feature>
<keyword evidence="4" id="KW-0560">Oxidoreductase</keyword>
<dbReference type="GO" id="GO:0005737">
    <property type="term" value="C:cytoplasm"/>
    <property type="evidence" value="ECO:0007669"/>
    <property type="project" value="TreeGrafter"/>
</dbReference>
<feature type="binding site" evidence="6">
    <location>
        <position position="378"/>
    </location>
    <ligand>
        <name>Fe cation</name>
        <dbReference type="ChEBI" id="CHEBI:24875"/>
        <note>catalytic</note>
    </ligand>
</feature>
<dbReference type="InterPro" id="IPR005123">
    <property type="entry name" value="Oxoglu/Fe-dep_dioxygenase_dom"/>
</dbReference>
<comment type="cofactor">
    <cofactor evidence="6">
        <name>Fe(2+)</name>
        <dbReference type="ChEBI" id="CHEBI:29033"/>
    </cofactor>
    <text evidence="6">Binds 1 Fe(2+) ion per subunit.</text>
</comment>
<dbReference type="EMBL" id="JAKOGI010000031">
    <property type="protein sequence ID" value="KAJ8448273.1"/>
    <property type="molecule type" value="Genomic_DNA"/>
</dbReference>
<comment type="caution">
    <text evidence="9">The sequence shown here is derived from an EMBL/GenBank/DDBJ whole genome shotgun (WGS) entry which is preliminary data.</text>
</comment>
<dbReference type="InterPro" id="IPR004574">
    <property type="entry name" value="Alkb"/>
</dbReference>
<gene>
    <name evidence="9" type="ORF">Cgig2_025197</name>
</gene>
<feature type="domain" description="Fe2OG dioxygenase" evidence="8">
    <location>
        <begin position="358"/>
        <end position="469"/>
    </location>
</feature>
<keyword evidence="2 6" id="KW-0479">Metal-binding</keyword>
<feature type="binding site" evidence="6">
    <location>
        <position position="436"/>
    </location>
    <ligand>
        <name>Fe cation</name>
        <dbReference type="ChEBI" id="CHEBI:24875"/>
        <note>catalytic</note>
    </ligand>
</feature>
<proteinExistence type="inferred from homology"/>
<protein>
    <recommendedName>
        <fullName evidence="8">Fe2OG dioxygenase domain-containing protein</fullName>
    </recommendedName>
</protein>
<evidence type="ECO:0000259" key="8">
    <source>
        <dbReference type="PROSITE" id="PS51471"/>
    </source>
</evidence>
<dbReference type="PANTHER" id="PTHR16557">
    <property type="entry name" value="ALKYLATED DNA REPAIR PROTEIN ALKB-RELATED"/>
    <property type="match status" value="1"/>
</dbReference>
<evidence type="ECO:0000256" key="6">
    <source>
        <dbReference type="PIRSR" id="PIRSR604574-2"/>
    </source>
</evidence>